<evidence type="ECO:0000313" key="3">
    <source>
        <dbReference type="Proteomes" id="UP001362999"/>
    </source>
</evidence>
<dbReference type="Proteomes" id="UP001362999">
    <property type="component" value="Unassembled WGS sequence"/>
</dbReference>
<feature type="compositionally biased region" description="Pro residues" evidence="1">
    <location>
        <begin position="371"/>
        <end position="389"/>
    </location>
</feature>
<feature type="compositionally biased region" description="Acidic residues" evidence="1">
    <location>
        <begin position="242"/>
        <end position="260"/>
    </location>
</feature>
<feature type="compositionally biased region" description="Pro residues" evidence="1">
    <location>
        <begin position="351"/>
        <end position="360"/>
    </location>
</feature>
<accession>A0AAW0AD29</accession>
<sequence>MVSMDLSPPQIIRSFPWNMPWESSLASSLTTASHNDLCNVNATYTNLFHAFTVAKEQLSTLQVAFNTLSKSVTQSRSEASTSPLSTSLSTELADRKDPRLSKIRFWDRQTSAPRGNKRMAADINVMTNYIEKEDRSIISGKEAQEMRATQLVIYRDTQRACPEDLPKTWGAASLAVITYHRAHMYAAHPILRLCSGHWKVERLATQTYSSWYSKNVAKKAKGVGQGICTCICTFSVASPDPVSDDDHDEDEDDDADDDRDDPTTHTASASVPSRSASAAPSSESASSSSSLPSSAPRHARKRARSNSFIPSRQPQKRRMTSPGADLPDASNPATPLTSRMDDDTEITAPSLLPPAPPSSAPPVALTLAPAPLSPPPGPAPPSPPAPLPPLTASAFLSPPPAPAPLPAAITAPASPPLPQLENPTLLGMTKTAHSASTSPPAADTSTKQATTLKNPLDVLYGPPKGPQLEAKRFEPSKVSLSACARYTYLISGDGDISATLDFFEESQETTE</sequence>
<feature type="compositionally biased region" description="Low complexity" evidence="1">
    <location>
        <begin position="267"/>
        <end position="296"/>
    </location>
</feature>
<feature type="compositionally biased region" description="Low complexity" evidence="1">
    <location>
        <begin position="75"/>
        <end position="91"/>
    </location>
</feature>
<feature type="compositionally biased region" description="Low complexity" evidence="1">
    <location>
        <begin position="361"/>
        <end position="370"/>
    </location>
</feature>
<gene>
    <name evidence="2" type="ORF">R3P38DRAFT_3213519</name>
</gene>
<evidence type="ECO:0000313" key="2">
    <source>
        <dbReference type="EMBL" id="KAK7006806.1"/>
    </source>
</evidence>
<dbReference type="AlphaFoldDB" id="A0AAW0AD29"/>
<dbReference type="EMBL" id="JAWWNJ010000074">
    <property type="protein sequence ID" value="KAK7006806.1"/>
    <property type="molecule type" value="Genomic_DNA"/>
</dbReference>
<feature type="compositionally biased region" description="Low complexity" evidence="1">
    <location>
        <begin position="431"/>
        <end position="446"/>
    </location>
</feature>
<reference evidence="2 3" key="1">
    <citation type="journal article" date="2024" name="J Genomics">
        <title>Draft genome sequencing and assembly of Favolaschia claudopus CIRM-BRFM 2984 isolated from oak limbs.</title>
        <authorList>
            <person name="Navarro D."/>
            <person name="Drula E."/>
            <person name="Chaduli D."/>
            <person name="Cazenave R."/>
            <person name="Ahrendt S."/>
            <person name="Wang J."/>
            <person name="Lipzen A."/>
            <person name="Daum C."/>
            <person name="Barry K."/>
            <person name="Grigoriev I.V."/>
            <person name="Favel A."/>
            <person name="Rosso M.N."/>
            <person name="Martin F."/>
        </authorList>
    </citation>
    <scope>NUCLEOTIDE SEQUENCE [LARGE SCALE GENOMIC DNA]</scope>
    <source>
        <strain evidence="2 3">CIRM-BRFM 2984</strain>
    </source>
</reference>
<protein>
    <submittedName>
        <fullName evidence="2">Uncharacterized protein</fullName>
    </submittedName>
</protein>
<keyword evidence="3" id="KW-1185">Reference proteome</keyword>
<proteinExistence type="predicted"/>
<comment type="caution">
    <text evidence="2">The sequence shown here is derived from an EMBL/GenBank/DDBJ whole genome shotgun (WGS) entry which is preliminary data.</text>
</comment>
<feature type="region of interest" description="Disordered" evidence="1">
    <location>
        <begin position="239"/>
        <end position="468"/>
    </location>
</feature>
<name>A0AAW0AD29_9AGAR</name>
<evidence type="ECO:0000256" key="1">
    <source>
        <dbReference type="SAM" id="MobiDB-lite"/>
    </source>
</evidence>
<feature type="region of interest" description="Disordered" evidence="1">
    <location>
        <begin position="75"/>
        <end position="95"/>
    </location>
</feature>
<organism evidence="2 3">
    <name type="scientific">Favolaschia claudopus</name>
    <dbReference type="NCBI Taxonomy" id="2862362"/>
    <lineage>
        <taxon>Eukaryota</taxon>
        <taxon>Fungi</taxon>
        <taxon>Dikarya</taxon>
        <taxon>Basidiomycota</taxon>
        <taxon>Agaricomycotina</taxon>
        <taxon>Agaricomycetes</taxon>
        <taxon>Agaricomycetidae</taxon>
        <taxon>Agaricales</taxon>
        <taxon>Marasmiineae</taxon>
        <taxon>Mycenaceae</taxon>
        <taxon>Favolaschia</taxon>
    </lineage>
</organism>